<reference evidence="2 3" key="1">
    <citation type="submission" date="2019-08" db="EMBL/GenBank/DDBJ databases">
        <title>Subclass B2 metallo-beta lactamase from Pseudomonas synxantha.</title>
        <authorList>
            <person name="Poirel L."/>
            <person name="Palmieri M."/>
            <person name="Masseron A."/>
            <person name="Perreten V."/>
            <person name="Nordman P."/>
        </authorList>
    </citation>
    <scope>NUCLEOTIDE SEQUENCE [LARGE SCALE GENOMIC DNA]</scope>
    <source>
        <strain evidence="2 3">MCP106</strain>
    </source>
</reference>
<keyword evidence="1" id="KW-1133">Transmembrane helix</keyword>
<reference evidence="2 3" key="2">
    <citation type="submission" date="2019-08" db="EMBL/GenBank/DDBJ databases">
        <authorList>
            <person name="Brilhante M."/>
            <person name="Perreten V."/>
        </authorList>
    </citation>
    <scope>NUCLEOTIDE SEQUENCE [LARGE SCALE GENOMIC DNA]</scope>
    <source>
        <strain evidence="2 3">MCP106</strain>
    </source>
</reference>
<evidence type="ECO:0000256" key="1">
    <source>
        <dbReference type="SAM" id="Phobius"/>
    </source>
</evidence>
<dbReference type="Proteomes" id="UP000324029">
    <property type="component" value="Unassembled WGS sequence"/>
</dbReference>
<name>A0A5D3GAY5_9PSED</name>
<evidence type="ECO:0000313" key="2">
    <source>
        <dbReference type="EMBL" id="TYK57260.1"/>
    </source>
</evidence>
<comment type="caution">
    <text evidence="2">The sequence shown here is derived from an EMBL/GenBank/DDBJ whole genome shotgun (WGS) entry which is preliminary data.</text>
</comment>
<sequence>MSKIQKRFGLGLEIVGLSILLIATAWDAEYSGWWDKTSFELQFLIQEEANLSLLYGVADAIAVPTIDDRVAAKQAASAASERVRLAAAKIIEMREQRNKSLEGQAADFAKTKFWLLIFGAIFILLGKVIFFVHPNAGGD</sequence>
<keyword evidence="1" id="KW-0472">Membrane</keyword>
<gene>
    <name evidence="2" type="ORF">FXO26_16180</name>
</gene>
<accession>A0A5D3GAY5</accession>
<proteinExistence type="predicted"/>
<dbReference type="EMBL" id="VSRO01000007">
    <property type="protein sequence ID" value="TYK57260.1"/>
    <property type="molecule type" value="Genomic_DNA"/>
</dbReference>
<protein>
    <recommendedName>
        <fullName evidence="4">Transmembrane protein</fullName>
    </recommendedName>
</protein>
<dbReference type="AlphaFoldDB" id="A0A5D3GAY5"/>
<evidence type="ECO:0000313" key="3">
    <source>
        <dbReference type="Proteomes" id="UP000324029"/>
    </source>
</evidence>
<dbReference type="RefSeq" id="WP_148853619.1">
    <property type="nucleotide sequence ID" value="NZ_VSRO01000007.1"/>
</dbReference>
<keyword evidence="1" id="KW-0812">Transmembrane</keyword>
<organism evidence="2 3">
    <name type="scientific">Pseudomonas synxantha</name>
    <dbReference type="NCBI Taxonomy" id="47883"/>
    <lineage>
        <taxon>Bacteria</taxon>
        <taxon>Pseudomonadati</taxon>
        <taxon>Pseudomonadota</taxon>
        <taxon>Gammaproteobacteria</taxon>
        <taxon>Pseudomonadales</taxon>
        <taxon>Pseudomonadaceae</taxon>
        <taxon>Pseudomonas</taxon>
    </lineage>
</organism>
<feature type="transmembrane region" description="Helical" evidence="1">
    <location>
        <begin position="7"/>
        <end position="26"/>
    </location>
</feature>
<feature type="transmembrane region" description="Helical" evidence="1">
    <location>
        <begin position="113"/>
        <end position="132"/>
    </location>
</feature>
<evidence type="ECO:0008006" key="4">
    <source>
        <dbReference type="Google" id="ProtNLM"/>
    </source>
</evidence>